<dbReference type="EMBL" id="AP027070">
    <property type="protein sequence ID" value="BDU63214.1"/>
    <property type="molecule type" value="Genomic_DNA"/>
</dbReference>
<evidence type="ECO:0000313" key="1">
    <source>
        <dbReference type="EMBL" id="BDU63214.1"/>
    </source>
</evidence>
<organism evidence="1 2">
    <name type="scientific">Candidatus Borrelia fainii</name>
    <dbReference type="NCBI Taxonomy" id="2518322"/>
    <lineage>
        <taxon>Bacteria</taxon>
        <taxon>Pseudomonadati</taxon>
        <taxon>Spirochaetota</taxon>
        <taxon>Spirochaetia</taxon>
        <taxon>Spirochaetales</taxon>
        <taxon>Borreliaceae</taxon>
        <taxon>Borrelia</taxon>
    </lineage>
</organism>
<gene>
    <name evidence="1" type="ORF">BOFE_07540</name>
</gene>
<proteinExistence type="predicted"/>
<accession>A0ABN6USB1</accession>
<evidence type="ECO:0008006" key="3">
    <source>
        <dbReference type="Google" id="ProtNLM"/>
    </source>
</evidence>
<reference evidence="1 2" key="1">
    <citation type="submission" date="2022-11" db="EMBL/GenBank/DDBJ databases">
        <title>Genome sequence of clinical isolate of the human pathogenic Borrelia fainii.</title>
        <authorList>
            <person name="Itokawa K."/>
            <person name="Sato K."/>
            <person name="Qiu Y."/>
        </authorList>
    </citation>
    <scope>NUCLEOTIDE SEQUENCE [LARGE SCALE GENOMIC DNA]</scope>
    <source>
        <strain evidence="1 2">Qtaro</strain>
    </source>
</reference>
<name>A0ABN6USB1_9SPIR</name>
<keyword evidence="2" id="KW-1185">Reference proteome</keyword>
<dbReference type="Proteomes" id="UP001317516">
    <property type="component" value="Chromosome"/>
</dbReference>
<dbReference type="RefSeq" id="WP_281861892.1">
    <property type="nucleotide sequence ID" value="NZ_AP027070.1"/>
</dbReference>
<protein>
    <recommendedName>
        <fullName evidence="3">SPOR domain-containing protein</fullName>
    </recommendedName>
</protein>
<sequence length="180" mass="21278">MQIKILCQITLMLSALMLFPNIEKEITSKKSNYQYSREKPKINKSNKINYPHKKEDYHHNIIRKKDPNLQIDKTNKKQDAQKPINNIVKIRKSNKIYYPQNKNNIQTSKSKKNIWYNIKVYSTHTKDIFKKIKALNKINTQIENNFALIGPISEDNLGEITKALQIIGYNELEYIKIEQN</sequence>
<evidence type="ECO:0000313" key="2">
    <source>
        <dbReference type="Proteomes" id="UP001317516"/>
    </source>
</evidence>